<proteinExistence type="inferred from homology"/>
<feature type="binding site" evidence="4">
    <location>
        <position position="194"/>
    </location>
    <ligand>
        <name>3-amino-2-oxopropyl phosphate</name>
        <dbReference type="ChEBI" id="CHEBI:57279"/>
    </ligand>
</feature>
<dbReference type="EC" id="2.6.99.2" evidence="4 5"/>
<keyword evidence="1 4" id="KW-0963">Cytoplasm</keyword>
<comment type="catalytic activity">
    <reaction evidence="4">
        <text>3-amino-2-oxopropyl phosphate + 1-deoxy-D-xylulose 5-phosphate = pyridoxine 5'-phosphate + phosphate + 2 H2O + H(+)</text>
        <dbReference type="Rhea" id="RHEA:15265"/>
        <dbReference type="ChEBI" id="CHEBI:15377"/>
        <dbReference type="ChEBI" id="CHEBI:15378"/>
        <dbReference type="ChEBI" id="CHEBI:43474"/>
        <dbReference type="ChEBI" id="CHEBI:57279"/>
        <dbReference type="ChEBI" id="CHEBI:57792"/>
        <dbReference type="ChEBI" id="CHEBI:58589"/>
        <dbReference type="EC" id="2.6.99.2"/>
    </reaction>
</comment>
<feature type="binding site" evidence="4">
    <location>
        <position position="21"/>
    </location>
    <ligand>
        <name>3-amino-2-oxopropyl phosphate</name>
        <dbReference type="ChEBI" id="CHEBI:57279"/>
    </ligand>
</feature>
<evidence type="ECO:0000313" key="6">
    <source>
        <dbReference type="EMBL" id="ASV75081.1"/>
    </source>
</evidence>
<feature type="active site" description="Proton donor" evidence="4">
    <location>
        <position position="193"/>
    </location>
</feature>
<feature type="binding site" evidence="4">
    <location>
        <position position="10"/>
    </location>
    <ligand>
        <name>3-amino-2-oxopropyl phosphate</name>
        <dbReference type="ChEBI" id="CHEBI:57279"/>
    </ligand>
</feature>
<evidence type="ECO:0000256" key="3">
    <source>
        <dbReference type="ARBA" id="ARBA00023096"/>
    </source>
</evidence>
<keyword evidence="3 4" id="KW-0664">Pyridoxine biosynthesis</keyword>
<dbReference type="InterPro" id="IPR036130">
    <property type="entry name" value="Pyridoxine-5'_phos_synth"/>
</dbReference>
<feature type="active site" description="Proton acceptor" evidence="4">
    <location>
        <position position="46"/>
    </location>
</feature>
<comment type="pathway">
    <text evidence="4">Cofactor biosynthesis; pyridoxine 5'-phosphate biosynthesis; pyridoxine 5'-phosphate from D-erythrose 4-phosphate: step 5/5.</text>
</comment>
<evidence type="ECO:0000256" key="4">
    <source>
        <dbReference type="HAMAP-Rule" id="MF_00279"/>
    </source>
</evidence>
<feature type="binding site" evidence="4">
    <location>
        <position position="103"/>
    </location>
    <ligand>
        <name>1-deoxy-D-xylulose 5-phosphate</name>
        <dbReference type="ChEBI" id="CHEBI:57792"/>
    </ligand>
</feature>
<comment type="function">
    <text evidence="4">Catalyzes the complicated ring closure reaction between the two acyclic compounds 1-deoxy-D-xylulose-5-phosphate (DXP) and 3-amino-2-oxopropyl phosphate (1-amino-acetone-3-phosphate or AAP) to form pyridoxine 5'-phosphate (PNP) and inorganic phosphate.</text>
</comment>
<dbReference type="Proteomes" id="UP000215086">
    <property type="component" value="Chromosome"/>
</dbReference>
<reference evidence="6 7" key="1">
    <citation type="journal article" name="Front. Microbiol.">
        <title>Sugar Metabolism of the First Thermophilic Planctomycete Thermogutta terrifontis: Comparative Genomic and Transcriptomic Approaches.</title>
        <authorList>
            <person name="Elcheninov A.G."/>
            <person name="Menzel P."/>
            <person name="Gudbergsdottir S.R."/>
            <person name="Slesarev A.I."/>
            <person name="Kadnikov V.V."/>
            <person name="Krogh A."/>
            <person name="Bonch-Osmolovskaya E.A."/>
            <person name="Peng X."/>
            <person name="Kublanov I.V."/>
        </authorList>
    </citation>
    <scope>NUCLEOTIDE SEQUENCE [LARGE SCALE GENOMIC DNA]</scope>
    <source>
        <strain evidence="6 7">R1</strain>
    </source>
</reference>
<feature type="binding site" evidence="4">
    <location>
        <begin position="12"/>
        <end position="13"/>
    </location>
    <ligand>
        <name>1-deoxy-D-xylulose 5-phosphate</name>
        <dbReference type="ChEBI" id="CHEBI:57792"/>
    </ligand>
</feature>
<evidence type="ECO:0000256" key="5">
    <source>
        <dbReference type="NCBIfam" id="TIGR00559"/>
    </source>
</evidence>
<dbReference type="InterPro" id="IPR013785">
    <property type="entry name" value="Aldolase_TIM"/>
</dbReference>
<dbReference type="CDD" id="cd00003">
    <property type="entry name" value="PNPsynthase"/>
    <property type="match status" value="1"/>
</dbReference>
<organism evidence="6 7">
    <name type="scientific">Thermogutta terrifontis</name>
    <dbReference type="NCBI Taxonomy" id="1331910"/>
    <lineage>
        <taxon>Bacteria</taxon>
        <taxon>Pseudomonadati</taxon>
        <taxon>Planctomycetota</taxon>
        <taxon>Planctomycetia</taxon>
        <taxon>Pirellulales</taxon>
        <taxon>Thermoguttaceae</taxon>
        <taxon>Thermogutta</taxon>
    </lineage>
</organism>
<dbReference type="NCBIfam" id="TIGR00559">
    <property type="entry name" value="pdxJ"/>
    <property type="match status" value="1"/>
</dbReference>
<keyword evidence="7" id="KW-1185">Reference proteome</keyword>
<evidence type="ECO:0000256" key="2">
    <source>
        <dbReference type="ARBA" id="ARBA00022679"/>
    </source>
</evidence>
<comment type="subcellular location">
    <subcellularLocation>
        <location evidence="4">Cytoplasm</location>
    </subcellularLocation>
</comment>
<dbReference type="InterPro" id="IPR004569">
    <property type="entry name" value="PyrdxlP_synth_PdxJ"/>
</dbReference>
<dbReference type="Gene3D" id="3.20.20.70">
    <property type="entry name" value="Aldolase class I"/>
    <property type="match status" value="1"/>
</dbReference>
<dbReference type="SUPFAM" id="SSF63892">
    <property type="entry name" value="Pyridoxine 5'-phosphate synthase"/>
    <property type="match status" value="1"/>
</dbReference>
<protein>
    <recommendedName>
        <fullName evidence="4 5">Pyridoxine 5'-phosphate synthase</fullName>
        <shortName evidence="4">PNP synthase</shortName>
        <ecNumber evidence="4 5">2.6.99.2</ecNumber>
    </recommendedName>
</protein>
<dbReference type="NCBIfam" id="NF003625">
    <property type="entry name" value="PRK05265.1-3"/>
    <property type="match status" value="1"/>
</dbReference>
<dbReference type="KEGG" id="ttf:THTE_2479"/>
<dbReference type="PANTHER" id="PTHR30456:SF0">
    <property type="entry name" value="PYRIDOXINE 5'-PHOSPHATE SYNTHASE"/>
    <property type="match status" value="1"/>
</dbReference>
<accession>A0A286RGJ9</accession>
<name>A0A286RGJ9_9BACT</name>
<evidence type="ECO:0000256" key="1">
    <source>
        <dbReference type="ARBA" id="ARBA00022490"/>
    </source>
</evidence>
<comment type="similarity">
    <text evidence="4">Belongs to the PNP synthase family.</text>
</comment>
<feature type="site" description="Transition state stabilizer" evidence="4">
    <location>
        <position position="154"/>
    </location>
</feature>
<dbReference type="GO" id="GO:0005829">
    <property type="term" value="C:cytosol"/>
    <property type="evidence" value="ECO:0007669"/>
    <property type="project" value="TreeGrafter"/>
</dbReference>
<dbReference type="UniPathway" id="UPA00244">
    <property type="reaction ID" value="UER00313"/>
</dbReference>
<dbReference type="EMBL" id="CP018477">
    <property type="protein sequence ID" value="ASV75081.1"/>
    <property type="molecule type" value="Genomic_DNA"/>
</dbReference>
<gene>
    <name evidence="4" type="primary">pdxJ</name>
    <name evidence="6" type="ORF">THTE_2479</name>
</gene>
<dbReference type="GO" id="GO:0033856">
    <property type="term" value="F:pyridoxine 5'-phosphate synthase activity"/>
    <property type="evidence" value="ECO:0007669"/>
    <property type="project" value="UniProtKB-UniRule"/>
</dbReference>
<feature type="active site" description="Proton acceptor" evidence="4">
    <location>
        <position position="73"/>
    </location>
</feature>
<dbReference type="HAMAP" id="MF_00279">
    <property type="entry name" value="PdxJ"/>
    <property type="match status" value="1"/>
</dbReference>
<dbReference type="PANTHER" id="PTHR30456">
    <property type="entry name" value="PYRIDOXINE 5'-PHOSPHATE SYNTHASE"/>
    <property type="match status" value="1"/>
</dbReference>
<feature type="binding site" evidence="4">
    <location>
        <position position="53"/>
    </location>
    <ligand>
        <name>1-deoxy-D-xylulose 5-phosphate</name>
        <dbReference type="ChEBI" id="CHEBI:57792"/>
    </ligand>
</feature>
<evidence type="ECO:0000313" key="7">
    <source>
        <dbReference type="Proteomes" id="UP000215086"/>
    </source>
</evidence>
<dbReference type="Pfam" id="PF03740">
    <property type="entry name" value="PdxJ"/>
    <property type="match status" value="1"/>
</dbReference>
<dbReference type="GO" id="GO:0008615">
    <property type="term" value="P:pyridoxine biosynthetic process"/>
    <property type="evidence" value="ECO:0007669"/>
    <property type="project" value="UniProtKB-UniRule"/>
</dbReference>
<dbReference type="NCBIfam" id="NF003627">
    <property type="entry name" value="PRK05265.1-5"/>
    <property type="match status" value="1"/>
</dbReference>
<dbReference type="AlphaFoldDB" id="A0A286RGJ9"/>
<comment type="subunit">
    <text evidence="4">Homooctamer; tetramer of dimers.</text>
</comment>
<dbReference type="NCBIfam" id="NF003623">
    <property type="entry name" value="PRK05265.1-1"/>
    <property type="match status" value="1"/>
</dbReference>
<feature type="binding site" evidence="4">
    <location>
        <position position="48"/>
    </location>
    <ligand>
        <name>1-deoxy-D-xylulose 5-phosphate</name>
        <dbReference type="ChEBI" id="CHEBI:57792"/>
    </ligand>
</feature>
<feature type="binding site" evidence="4">
    <location>
        <begin position="215"/>
        <end position="216"/>
    </location>
    <ligand>
        <name>3-amino-2-oxopropyl phosphate</name>
        <dbReference type="ChEBI" id="CHEBI:57279"/>
    </ligand>
</feature>
<sequence>MENMIHLGVNVDHVATLRQARRTYEPDPVWAAALAELGGADGITIHLREDRRHIQERDLRLLRETTAVKLNLEMACSEEIVKIALQVKPDQATLVPERREEITTEGGLDVAGQLDRVTSVVHRLQDAGISVSLFIDPDIRQIEASEKTGAKAVELHTGCYANARGEEQHRELIILRDASRDVLQRGLHLHAGHGLTYRNVQPIAAIPGMEELNIGHSIIARAVMVGMCQAVREMKELMVWAASHREMFSPDIH</sequence>
<keyword evidence="2 4" id="KW-0808">Transferase</keyword>